<evidence type="ECO:0000256" key="11">
    <source>
        <dbReference type="ARBA" id="ARBA00029939"/>
    </source>
</evidence>
<proteinExistence type="inferred from homology"/>
<protein>
    <recommendedName>
        <fullName evidence="5">L-lysine N6-monooxygenase MbtG</fullName>
        <ecNumber evidence="4">1.14.13.59</ecNumber>
    </recommendedName>
    <alternativeName>
        <fullName evidence="14">Lysine 6-N-hydroxylase</fullName>
    </alternativeName>
    <alternativeName>
        <fullName evidence="13">Lysine N6-hydroxylase</fullName>
    </alternativeName>
    <alternativeName>
        <fullName evidence="11">Lysine-N-oxygenase</fullName>
    </alternativeName>
    <alternativeName>
        <fullName evidence="12">Mycobactin synthase protein G</fullName>
    </alternativeName>
</protein>
<evidence type="ECO:0000256" key="4">
    <source>
        <dbReference type="ARBA" id="ARBA00013076"/>
    </source>
</evidence>
<comment type="pathway">
    <text evidence="2">Siderophore biosynthesis.</text>
</comment>
<evidence type="ECO:0000256" key="13">
    <source>
        <dbReference type="ARBA" id="ARBA00032493"/>
    </source>
</evidence>
<name>A0A7X1TNE9_9MICC</name>
<dbReference type="AlphaFoldDB" id="A0A7X1TNE9"/>
<keyword evidence="8" id="KW-0521">NADP</keyword>
<evidence type="ECO:0000256" key="15">
    <source>
        <dbReference type="ARBA" id="ARBA00048407"/>
    </source>
</evidence>
<dbReference type="Proteomes" id="UP000326464">
    <property type="component" value="Unassembled WGS sequence"/>
</dbReference>
<evidence type="ECO:0000256" key="9">
    <source>
        <dbReference type="ARBA" id="ARBA00023002"/>
    </source>
</evidence>
<evidence type="ECO:0000256" key="1">
    <source>
        <dbReference type="ARBA" id="ARBA00001974"/>
    </source>
</evidence>
<organism evidence="16 17">
    <name type="scientific">Arthrobacter bussei</name>
    <dbReference type="NCBI Taxonomy" id="2594179"/>
    <lineage>
        <taxon>Bacteria</taxon>
        <taxon>Bacillati</taxon>
        <taxon>Actinomycetota</taxon>
        <taxon>Actinomycetes</taxon>
        <taxon>Micrococcales</taxon>
        <taxon>Micrococcaceae</taxon>
        <taxon>Arthrobacter</taxon>
    </lineage>
</organism>
<dbReference type="Gene3D" id="3.50.50.60">
    <property type="entry name" value="FAD/NAD(P)-binding domain"/>
    <property type="match status" value="1"/>
</dbReference>
<evidence type="ECO:0000313" key="17">
    <source>
        <dbReference type="Proteomes" id="UP000326464"/>
    </source>
</evidence>
<keyword evidence="7" id="KW-0274">FAD</keyword>
<dbReference type="GO" id="GO:0047091">
    <property type="term" value="F:L-lysine 6-monooxygenase (NADPH) activity"/>
    <property type="evidence" value="ECO:0007669"/>
    <property type="project" value="UniProtKB-EC"/>
</dbReference>
<dbReference type="InterPro" id="IPR036188">
    <property type="entry name" value="FAD/NAD-bd_sf"/>
</dbReference>
<comment type="caution">
    <text evidence="16">The sequence shown here is derived from an EMBL/GenBank/DDBJ whole genome shotgun (WGS) entry which is preliminary data.</text>
</comment>
<dbReference type="PANTHER" id="PTHR42802">
    <property type="entry name" value="MONOOXYGENASE"/>
    <property type="match status" value="1"/>
</dbReference>
<comment type="similarity">
    <text evidence="3">Belongs to the lysine N(6)-hydroxylase/L-ornithine N(5)-oxygenase family.</text>
</comment>
<dbReference type="SUPFAM" id="SSF51905">
    <property type="entry name" value="FAD/NAD(P)-binding domain"/>
    <property type="match status" value="2"/>
</dbReference>
<sequence>MAERVHDFVAIGVGPFNLGLAALAAPITELDGIFLDARPAFGWHPGMMLESAHLQVPFLADLVTMADPTSPYSFLNYLKQAGRLYPFYIREDFYPLRAEFDAYCRWVVGSLPAVRFGQSVEDVAYDDAAGTYRVTATSAAGSTVHHARRLVLGTGTTPAVPEHCADLVAEASSDVIHSSGYLASRGALLLRDDVTVVGSGQSAAEVFHDLLSADRTRTLRWITRSPRFFPLEYTKLTLEMTSPEYVDYFHGLPPTERDRLGAEQKNLYKGIDGDLVNAIYDLLYQRSVAGAPDVEILTNTALTAVERSGGGLELSLHHEEQDRRFSLSTGAVVLATGYSYREPAFLRGISDRIARLPDGRYDVDREYGISRQPGEILVQNAELHTHGFAAPDLGMGAYRNSVIIARMLGHEYYPVENRIAFQRFGAPSGARAEARTH</sequence>
<evidence type="ECO:0000256" key="6">
    <source>
        <dbReference type="ARBA" id="ARBA00022630"/>
    </source>
</evidence>
<evidence type="ECO:0000256" key="12">
    <source>
        <dbReference type="ARBA" id="ARBA00031158"/>
    </source>
</evidence>
<accession>A0A7X1TNE9</accession>
<evidence type="ECO:0000256" key="3">
    <source>
        <dbReference type="ARBA" id="ARBA00007588"/>
    </source>
</evidence>
<keyword evidence="10" id="KW-0503">Monooxygenase</keyword>
<evidence type="ECO:0000256" key="10">
    <source>
        <dbReference type="ARBA" id="ARBA00023033"/>
    </source>
</evidence>
<dbReference type="InterPro" id="IPR025700">
    <property type="entry name" value="Lys/Orn_oxygenase"/>
</dbReference>
<comment type="catalytic activity">
    <reaction evidence="15">
        <text>L-lysine + NADPH + O2 = N(6)-hydroxy-L-lysine + NADP(+) + H2O</text>
        <dbReference type="Rhea" id="RHEA:23228"/>
        <dbReference type="ChEBI" id="CHEBI:15377"/>
        <dbReference type="ChEBI" id="CHEBI:15379"/>
        <dbReference type="ChEBI" id="CHEBI:32551"/>
        <dbReference type="ChEBI" id="CHEBI:57783"/>
        <dbReference type="ChEBI" id="CHEBI:57820"/>
        <dbReference type="ChEBI" id="CHEBI:58349"/>
        <dbReference type="EC" id="1.14.13.59"/>
    </reaction>
</comment>
<gene>
    <name evidence="16" type="ORF">FNH21_07340</name>
</gene>
<evidence type="ECO:0000313" key="16">
    <source>
        <dbReference type="EMBL" id="MPY10538.1"/>
    </source>
</evidence>
<evidence type="ECO:0000256" key="14">
    <source>
        <dbReference type="ARBA" id="ARBA00032738"/>
    </source>
</evidence>
<keyword evidence="6" id="KW-0285">Flavoprotein</keyword>
<reference evidence="17" key="1">
    <citation type="submission" date="2019-07" db="EMBL/GenBank/DDBJ databases">
        <title>Arthrobacter KR32 sp. nov., isolated from mountain cheese made of cows milk.</title>
        <authorList>
            <person name="Flegler A."/>
        </authorList>
    </citation>
    <scope>NUCLEOTIDE SEQUENCE [LARGE SCALE GENOMIC DNA]</scope>
    <source>
        <strain evidence="17">KR32</strain>
    </source>
</reference>
<evidence type="ECO:0000256" key="8">
    <source>
        <dbReference type="ARBA" id="ARBA00022857"/>
    </source>
</evidence>
<evidence type="ECO:0000256" key="7">
    <source>
        <dbReference type="ARBA" id="ARBA00022827"/>
    </source>
</evidence>
<dbReference type="EC" id="1.14.13.59" evidence="4"/>
<keyword evidence="17" id="KW-1185">Reference proteome</keyword>
<dbReference type="RefSeq" id="WP_191931691.1">
    <property type="nucleotide sequence ID" value="NZ_VJXX01000001.1"/>
</dbReference>
<dbReference type="PANTHER" id="PTHR42802:SF1">
    <property type="entry name" value="L-ORNITHINE N(5)-MONOOXYGENASE"/>
    <property type="match status" value="1"/>
</dbReference>
<dbReference type="Pfam" id="PF13434">
    <property type="entry name" value="Lys_Orn_oxgnase"/>
    <property type="match status" value="1"/>
</dbReference>
<keyword evidence="9" id="KW-0560">Oxidoreductase</keyword>
<comment type="cofactor">
    <cofactor evidence="1">
        <name>FAD</name>
        <dbReference type="ChEBI" id="CHEBI:57692"/>
    </cofactor>
</comment>
<dbReference type="EMBL" id="VJXX01000001">
    <property type="protein sequence ID" value="MPY10538.1"/>
    <property type="molecule type" value="Genomic_DNA"/>
</dbReference>
<evidence type="ECO:0000256" key="5">
    <source>
        <dbReference type="ARBA" id="ARBA00016406"/>
    </source>
</evidence>
<evidence type="ECO:0000256" key="2">
    <source>
        <dbReference type="ARBA" id="ARBA00004924"/>
    </source>
</evidence>